<dbReference type="InterPro" id="IPR005765">
    <property type="entry name" value="UPRT"/>
</dbReference>
<dbReference type="NCBIfam" id="NF001097">
    <property type="entry name" value="PRK00129.1"/>
    <property type="match status" value="1"/>
</dbReference>
<evidence type="ECO:0000256" key="7">
    <source>
        <dbReference type="ARBA" id="ARBA00022679"/>
    </source>
</evidence>
<evidence type="ECO:0000256" key="13">
    <source>
        <dbReference type="NCBIfam" id="TIGR01091"/>
    </source>
</evidence>
<reference evidence="15 16" key="1">
    <citation type="submission" date="2019-10" db="EMBL/GenBank/DDBJ databases">
        <title>Cardiobacteriales fam. a chemoheterotrophic member of the order Cardiobacteriales, and proposal of Cardiobacteriales fam. nov.</title>
        <authorList>
            <person name="Wang C."/>
        </authorList>
    </citation>
    <scope>NUCLEOTIDE SEQUENCE [LARGE SCALE GENOMIC DNA]</scope>
    <source>
        <strain evidence="15 16">ML27</strain>
    </source>
</reference>
<dbReference type="GO" id="GO:0044206">
    <property type="term" value="P:UMP salvage"/>
    <property type="evidence" value="ECO:0007669"/>
    <property type="project" value="UniProtKB-UniPathway"/>
</dbReference>
<keyword evidence="5" id="KW-0021">Allosteric enzyme</keyword>
<keyword evidence="6 15" id="KW-0328">Glycosyltransferase</keyword>
<dbReference type="EMBL" id="WHNW01000002">
    <property type="protein sequence ID" value="MPV85445.1"/>
    <property type="molecule type" value="Genomic_DNA"/>
</dbReference>
<dbReference type="RefSeq" id="WP_152808709.1">
    <property type="nucleotide sequence ID" value="NZ_WHNW01000002.1"/>
</dbReference>
<keyword evidence="16" id="KW-1185">Reference proteome</keyword>
<evidence type="ECO:0000256" key="2">
    <source>
        <dbReference type="ARBA" id="ARBA00005180"/>
    </source>
</evidence>
<feature type="domain" description="Phosphoribosyltransferase" evidence="14">
    <location>
        <begin position="6"/>
        <end position="205"/>
    </location>
</feature>
<evidence type="ECO:0000256" key="6">
    <source>
        <dbReference type="ARBA" id="ARBA00022676"/>
    </source>
</evidence>
<comment type="catalytic activity">
    <reaction evidence="10">
        <text>UMP + diphosphate = 5-phospho-alpha-D-ribose 1-diphosphate + uracil</text>
        <dbReference type="Rhea" id="RHEA:13017"/>
        <dbReference type="ChEBI" id="CHEBI:17568"/>
        <dbReference type="ChEBI" id="CHEBI:33019"/>
        <dbReference type="ChEBI" id="CHEBI:57865"/>
        <dbReference type="ChEBI" id="CHEBI:58017"/>
        <dbReference type="EC" id="2.4.2.9"/>
    </reaction>
</comment>
<keyword evidence="9" id="KW-0342">GTP-binding</keyword>
<dbReference type="GO" id="GO:0004845">
    <property type="term" value="F:uracil phosphoribosyltransferase activity"/>
    <property type="evidence" value="ECO:0007669"/>
    <property type="project" value="UniProtKB-UniRule"/>
</dbReference>
<dbReference type="Gene3D" id="3.40.50.2020">
    <property type="match status" value="1"/>
</dbReference>
<dbReference type="InterPro" id="IPR000836">
    <property type="entry name" value="PRTase_dom"/>
</dbReference>
<dbReference type="UniPathway" id="UPA00574">
    <property type="reaction ID" value="UER00636"/>
</dbReference>
<name>A0A6N7EV11_9GAMM</name>
<dbReference type="CDD" id="cd06223">
    <property type="entry name" value="PRTases_typeI"/>
    <property type="match status" value="1"/>
</dbReference>
<keyword evidence="7 15" id="KW-0808">Transferase</keyword>
<comment type="cofactor">
    <cofactor evidence="1">
        <name>Mg(2+)</name>
        <dbReference type="ChEBI" id="CHEBI:18420"/>
    </cofactor>
</comment>
<evidence type="ECO:0000256" key="4">
    <source>
        <dbReference type="ARBA" id="ARBA00011894"/>
    </source>
</evidence>
<evidence type="ECO:0000256" key="1">
    <source>
        <dbReference type="ARBA" id="ARBA00001946"/>
    </source>
</evidence>
<dbReference type="NCBIfam" id="TIGR01091">
    <property type="entry name" value="upp"/>
    <property type="match status" value="1"/>
</dbReference>
<evidence type="ECO:0000256" key="5">
    <source>
        <dbReference type="ARBA" id="ARBA00022533"/>
    </source>
</evidence>
<evidence type="ECO:0000256" key="3">
    <source>
        <dbReference type="ARBA" id="ARBA00009516"/>
    </source>
</evidence>
<gene>
    <name evidence="15" type="ORF">GCU85_01685</name>
</gene>
<comment type="function">
    <text evidence="11">Catalyzes the conversion of uracil and 5-phospho-alpha-D-ribose 1-diphosphate (PRPP) to UMP and diphosphate.</text>
</comment>
<dbReference type="Pfam" id="PF14681">
    <property type="entry name" value="UPRTase"/>
    <property type="match status" value="1"/>
</dbReference>
<dbReference type="AlphaFoldDB" id="A0A6N7EV11"/>
<sequence>MYYESQNRVVKHLVNRLRDVNTDSFNFRMALEELTRLMVAEAFAQLPTKPTTIDTWQGPLDVERIDESALVFIPILRAGEPMLAGILKALPNARSGFIAMKRDEATAKAVFYYENIPDLQGKTAILLDPMVATGGSLIDSITFIKSKQPQAIYSINIIGAHTGVELVNQTHPDIHLHIAQIDPKLNAQQFIIPGLGDAGDRAFFTPPNDN</sequence>
<dbReference type="GO" id="GO:0006223">
    <property type="term" value="P:uracil salvage"/>
    <property type="evidence" value="ECO:0007669"/>
    <property type="project" value="InterPro"/>
</dbReference>
<protein>
    <recommendedName>
        <fullName evidence="12 13">Uracil phosphoribosyltransferase</fullName>
        <ecNumber evidence="4 13">2.4.2.9</ecNumber>
    </recommendedName>
</protein>
<dbReference type="FunFam" id="3.40.50.2020:FF:000023">
    <property type="entry name" value="Probable uracil phosphoribosyltransferase"/>
    <property type="match status" value="1"/>
</dbReference>
<proteinExistence type="inferred from homology"/>
<evidence type="ECO:0000313" key="16">
    <source>
        <dbReference type="Proteomes" id="UP000471298"/>
    </source>
</evidence>
<evidence type="ECO:0000256" key="10">
    <source>
        <dbReference type="ARBA" id="ARBA00052919"/>
    </source>
</evidence>
<organism evidence="15 16">
    <name type="scientific">Ostreibacterium oceani</name>
    <dbReference type="NCBI Taxonomy" id="2654998"/>
    <lineage>
        <taxon>Bacteria</taxon>
        <taxon>Pseudomonadati</taxon>
        <taxon>Pseudomonadota</taxon>
        <taxon>Gammaproteobacteria</taxon>
        <taxon>Cardiobacteriales</taxon>
        <taxon>Ostreibacteriaceae</taxon>
        <taxon>Ostreibacterium</taxon>
    </lineage>
</organism>
<evidence type="ECO:0000256" key="11">
    <source>
        <dbReference type="ARBA" id="ARBA00056901"/>
    </source>
</evidence>
<comment type="pathway">
    <text evidence="2">Pyrimidine metabolism; UMP biosynthesis via salvage pathway; UMP from uracil: step 1/1.</text>
</comment>
<keyword evidence="8" id="KW-0547">Nucleotide-binding</keyword>
<dbReference type="Proteomes" id="UP000471298">
    <property type="component" value="Unassembled WGS sequence"/>
</dbReference>
<dbReference type="FunCoup" id="A0A6N7EV11">
    <property type="interactions" value="479"/>
</dbReference>
<dbReference type="InParanoid" id="A0A6N7EV11"/>
<evidence type="ECO:0000256" key="8">
    <source>
        <dbReference type="ARBA" id="ARBA00022741"/>
    </source>
</evidence>
<evidence type="ECO:0000256" key="9">
    <source>
        <dbReference type="ARBA" id="ARBA00023134"/>
    </source>
</evidence>
<evidence type="ECO:0000313" key="15">
    <source>
        <dbReference type="EMBL" id="MPV85445.1"/>
    </source>
</evidence>
<dbReference type="SUPFAM" id="SSF53271">
    <property type="entry name" value="PRTase-like"/>
    <property type="match status" value="1"/>
</dbReference>
<dbReference type="InterPro" id="IPR029057">
    <property type="entry name" value="PRTase-like"/>
</dbReference>
<evidence type="ECO:0000256" key="12">
    <source>
        <dbReference type="ARBA" id="ARBA00072146"/>
    </source>
</evidence>
<dbReference type="GO" id="GO:0005525">
    <property type="term" value="F:GTP binding"/>
    <property type="evidence" value="ECO:0007669"/>
    <property type="project" value="UniProtKB-KW"/>
</dbReference>
<accession>A0A6N7EV11</accession>
<comment type="similarity">
    <text evidence="3">Belongs to the UPRTase family.</text>
</comment>
<dbReference type="EC" id="2.4.2.9" evidence="4 13"/>
<comment type="caution">
    <text evidence="15">The sequence shown here is derived from an EMBL/GenBank/DDBJ whole genome shotgun (WGS) entry which is preliminary data.</text>
</comment>
<evidence type="ECO:0000259" key="14">
    <source>
        <dbReference type="Pfam" id="PF14681"/>
    </source>
</evidence>